<dbReference type="AlphaFoldDB" id="A0ABD2JFF7"/>
<feature type="chain" id="PRO_5044745683" description="Glucosylceramidase" evidence="13">
    <location>
        <begin position="25"/>
        <end position="551"/>
    </location>
</feature>
<proteinExistence type="inferred from homology"/>
<dbReference type="GO" id="GO:0016758">
    <property type="term" value="F:hexosyltransferase activity"/>
    <property type="evidence" value="ECO:0007669"/>
    <property type="project" value="UniProtKB-ARBA"/>
</dbReference>
<keyword evidence="9 12" id="KW-0443">Lipid metabolism</keyword>
<protein>
    <recommendedName>
        <fullName evidence="5 12">Glucosylceramidase</fullName>
        <ecNumber evidence="5 12">3.2.1.45</ecNumber>
    </recommendedName>
</protein>
<feature type="domain" description="Glycosyl hydrolase family 30 TIM-barrel" evidence="14">
    <location>
        <begin position="126"/>
        <end position="472"/>
    </location>
</feature>
<dbReference type="PANTHER" id="PTHR11069:SF23">
    <property type="entry name" value="LYSOSOMAL ACID GLUCOSYLCERAMIDASE"/>
    <property type="match status" value="1"/>
</dbReference>
<dbReference type="GO" id="GO:0005774">
    <property type="term" value="C:vacuolar membrane"/>
    <property type="evidence" value="ECO:0007669"/>
    <property type="project" value="UniProtKB-ARBA"/>
</dbReference>
<sequence>MERISLFVNIAGIVFIFFCIGSDAVSISDCAERRFPGSESFVCVCNRTFCDLPIGPHRLGKNDNKAIVYISDPAKFRLHQQQVPIEEEYSDQNRRKDKPQRICSSDDEDEGIEIVVDSSKEYQTVLGFGGAFTDAAGVNLNALSNTTRATLLRAYFDKDIGIKYTVGRVVMGACDFSVREYSYCDTPDDFELRTFALPKEDTEWKIPNIQQAIEMSGDQLRLFSSPWSAPGWMKTNGRMVGAGQIKGELHGPYYRAFANYFRRFFEEYKSHNINFWGLTLTNEPLHGAKPGMDLNSTMQRLWANEVLSPLLKQYELSKNLKIMAHDDNRHLVPDAAKELYAGGTENNVIDGLAFHWYSPPDCPYEVLSEFHEKYPGKFLLATEACTGAAERAEEKGPSMGNWTRALLYSHDIIEDMRDWAVGWVDWNICLDMKGGPNWVDNIVDAPIIINAKDDEFYKQPMFYAMAHFSRFIPPNSVRIGSEFGGQLSSSSYNANNKPIEFVAFRSPDNKQLVMVLFSSVTQTTKVKIHDGKRTIPLTIPAQGIVTVLWDK</sequence>
<evidence type="ECO:0000256" key="2">
    <source>
        <dbReference type="ARBA" id="ARBA00004760"/>
    </source>
</evidence>
<evidence type="ECO:0000256" key="12">
    <source>
        <dbReference type="RuleBase" id="RU361188"/>
    </source>
</evidence>
<dbReference type="GO" id="GO:0016241">
    <property type="term" value="P:regulation of macroautophagy"/>
    <property type="evidence" value="ECO:0007669"/>
    <property type="project" value="UniProtKB-ARBA"/>
</dbReference>
<evidence type="ECO:0000256" key="8">
    <source>
        <dbReference type="ARBA" id="ARBA00022919"/>
    </source>
</evidence>
<dbReference type="InterPro" id="IPR013780">
    <property type="entry name" value="Glyco_hydro_b"/>
</dbReference>
<keyword evidence="17" id="KW-1185">Reference proteome</keyword>
<evidence type="ECO:0000256" key="9">
    <source>
        <dbReference type="ARBA" id="ARBA00023098"/>
    </source>
</evidence>
<comment type="catalytic activity">
    <reaction evidence="11">
        <text>an N-acyl-1-beta-D-glucosyl-15-methylhexadecasphing-4-enine + H2O = an N-acyl-15-methylhexadecasphing-4-enine + D-glucose</text>
        <dbReference type="Rhea" id="RHEA:34755"/>
        <dbReference type="ChEBI" id="CHEBI:4167"/>
        <dbReference type="ChEBI" id="CHEBI:15377"/>
        <dbReference type="ChEBI" id="CHEBI:70815"/>
        <dbReference type="ChEBI" id="CHEBI:70846"/>
    </reaction>
    <physiologicalReaction direction="left-to-right" evidence="11">
        <dbReference type="Rhea" id="RHEA:34756"/>
    </physiologicalReaction>
</comment>
<dbReference type="InterPro" id="IPR017853">
    <property type="entry name" value="GH"/>
</dbReference>
<evidence type="ECO:0000256" key="6">
    <source>
        <dbReference type="ARBA" id="ARBA00022729"/>
    </source>
</evidence>
<comment type="pathway">
    <text evidence="2">Lipid metabolism; sphingolipid metabolism.</text>
</comment>
<dbReference type="InterPro" id="IPR001139">
    <property type="entry name" value="Glyco_hydro_30"/>
</dbReference>
<dbReference type="Proteomes" id="UP001620645">
    <property type="component" value="Unassembled WGS sequence"/>
</dbReference>
<dbReference type="GO" id="GO:0004348">
    <property type="term" value="F:glucosylceramidase activity"/>
    <property type="evidence" value="ECO:0007669"/>
    <property type="project" value="UniProtKB-EC"/>
</dbReference>
<dbReference type="GO" id="GO:0051246">
    <property type="term" value="P:regulation of protein metabolic process"/>
    <property type="evidence" value="ECO:0007669"/>
    <property type="project" value="UniProtKB-ARBA"/>
</dbReference>
<dbReference type="Gene3D" id="2.60.40.1180">
    <property type="entry name" value="Golgi alpha-mannosidase II"/>
    <property type="match status" value="1"/>
</dbReference>
<comment type="catalytic activity">
    <reaction evidence="1">
        <text>a beta-D-glucosyl-(1&lt;-&gt;1')-N-acylsphing-4-enine + H2O = an N-acylsphing-4-enine + D-glucose</text>
        <dbReference type="Rhea" id="RHEA:13269"/>
        <dbReference type="ChEBI" id="CHEBI:4167"/>
        <dbReference type="ChEBI" id="CHEBI:15377"/>
        <dbReference type="ChEBI" id="CHEBI:22801"/>
        <dbReference type="ChEBI" id="CHEBI:52639"/>
        <dbReference type="EC" id="3.2.1.45"/>
    </reaction>
    <physiologicalReaction direction="left-to-right" evidence="1">
        <dbReference type="Rhea" id="RHEA:13270"/>
    </physiologicalReaction>
</comment>
<dbReference type="InterPro" id="IPR033453">
    <property type="entry name" value="Glyco_hydro_30_TIM-barrel"/>
</dbReference>
<dbReference type="PANTHER" id="PTHR11069">
    <property type="entry name" value="GLUCOSYLCERAMIDASE"/>
    <property type="match status" value="1"/>
</dbReference>
<keyword evidence="12" id="KW-0326">Glycosidase</keyword>
<evidence type="ECO:0000313" key="17">
    <source>
        <dbReference type="Proteomes" id="UP001620645"/>
    </source>
</evidence>
<evidence type="ECO:0000256" key="11">
    <source>
        <dbReference type="ARBA" id="ARBA00051345"/>
    </source>
</evidence>
<dbReference type="Pfam" id="PF17189">
    <property type="entry name" value="Glyco_hydro_30C"/>
    <property type="match status" value="1"/>
</dbReference>
<dbReference type="GO" id="GO:0042391">
    <property type="term" value="P:regulation of membrane potential"/>
    <property type="evidence" value="ECO:0007669"/>
    <property type="project" value="UniProtKB-ARBA"/>
</dbReference>
<dbReference type="InterPro" id="IPR033452">
    <property type="entry name" value="GH30_C"/>
</dbReference>
<gene>
    <name evidence="16" type="ORF">niasHS_006996</name>
</gene>
<comment type="caution">
    <text evidence="16">The sequence shown here is derived from an EMBL/GenBank/DDBJ whole genome shotgun (WGS) entry which is preliminary data.</text>
</comment>
<dbReference type="Gene3D" id="3.20.20.80">
    <property type="entry name" value="Glycosidases"/>
    <property type="match status" value="1"/>
</dbReference>
<accession>A0ABD2JFF7</accession>
<name>A0ABD2JFF7_HETSC</name>
<evidence type="ECO:0000256" key="3">
    <source>
        <dbReference type="ARBA" id="ARBA00004991"/>
    </source>
</evidence>
<evidence type="ECO:0000256" key="4">
    <source>
        <dbReference type="ARBA" id="ARBA00005382"/>
    </source>
</evidence>
<feature type="domain" description="Glycosyl hydrolase family 30 beta sandwich" evidence="15">
    <location>
        <begin position="488"/>
        <end position="547"/>
    </location>
</feature>
<evidence type="ECO:0000259" key="15">
    <source>
        <dbReference type="Pfam" id="PF17189"/>
    </source>
</evidence>
<comment type="pathway">
    <text evidence="3">Sphingolipid metabolism.</text>
</comment>
<dbReference type="EMBL" id="JBICCN010000145">
    <property type="protein sequence ID" value="KAL3089274.1"/>
    <property type="molecule type" value="Genomic_DNA"/>
</dbReference>
<comment type="similarity">
    <text evidence="4 12">Belongs to the glycosyl hydrolase 30 family.</text>
</comment>
<evidence type="ECO:0000256" key="13">
    <source>
        <dbReference type="SAM" id="SignalP"/>
    </source>
</evidence>
<dbReference type="GO" id="GO:0005764">
    <property type="term" value="C:lysosome"/>
    <property type="evidence" value="ECO:0007669"/>
    <property type="project" value="UniProtKB-ARBA"/>
</dbReference>
<evidence type="ECO:0000256" key="7">
    <source>
        <dbReference type="ARBA" id="ARBA00022801"/>
    </source>
</evidence>
<dbReference type="Pfam" id="PF02055">
    <property type="entry name" value="Glyco_hydro_30"/>
    <property type="match status" value="1"/>
</dbReference>
<keyword evidence="6 13" id="KW-0732">Signal</keyword>
<feature type="signal peptide" evidence="13">
    <location>
        <begin position="1"/>
        <end position="24"/>
    </location>
</feature>
<evidence type="ECO:0000256" key="5">
    <source>
        <dbReference type="ARBA" id="ARBA00012658"/>
    </source>
</evidence>
<keyword evidence="7 12" id="KW-0378">Hydrolase</keyword>
<dbReference type="GO" id="GO:0010605">
    <property type="term" value="P:negative regulation of macromolecule metabolic process"/>
    <property type="evidence" value="ECO:0007669"/>
    <property type="project" value="UniProtKB-ARBA"/>
</dbReference>
<dbReference type="GO" id="GO:0006066">
    <property type="term" value="P:alcohol metabolic process"/>
    <property type="evidence" value="ECO:0007669"/>
    <property type="project" value="UniProtKB-ARBA"/>
</dbReference>
<evidence type="ECO:0000256" key="1">
    <source>
        <dbReference type="ARBA" id="ARBA00001013"/>
    </source>
</evidence>
<dbReference type="EC" id="3.2.1.45" evidence="5 12"/>
<dbReference type="GO" id="GO:0006914">
    <property type="term" value="P:autophagy"/>
    <property type="evidence" value="ECO:0007669"/>
    <property type="project" value="UniProtKB-ARBA"/>
</dbReference>
<dbReference type="GO" id="GO:0005102">
    <property type="term" value="F:signaling receptor binding"/>
    <property type="evidence" value="ECO:0007669"/>
    <property type="project" value="UniProtKB-ARBA"/>
</dbReference>
<dbReference type="SUPFAM" id="SSF51445">
    <property type="entry name" value="(Trans)glycosidases"/>
    <property type="match status" value="1"/>
</dbReference>
<dbReference type="FunFam" id="3.20.20.80:FF:000030">
    <property type="entry name" value="Lysosomal acid glucosylceramidase"/>
    <property type="match status" value="1"/>
</dbReference>
<evidence type="ECO:0000259" key="14">
    <source>
        <dbReference type="Pfam" id="PF02055"/>
    </source>
</evidence>
<comment type="catalytic activity">
    <reaction evidence="10">
        <text>a beta-D-glucosylceramide + H2O = an N-acyl-sphingoid base + D-glucose</text>
        <dbReference type="Rhea" id="RHEA:81447"/>
        <dbReference type="ChEBI" id="CHEBI:4167"/>
        <dbReference type="ChEBI" id="CHEBI:15377"/>
        <dbReference type="ChEBI" id="CHEBI:83264"/>
        <dbReference type="ChEBI" id="CHEBI:83273"/>
    </reaction>
    <physiologicalReaction direction="left-to-right" evidence="10">
        <dbReference type="Rhea" id="RHEA:81448"/>
    </physiologicalReaction>
</comment>
<evidence type="ECO:0000256" key="10">
    <source>
        <dbReference type="ARBA" id="ARBA00050474"/>
    </source>
</evidence>
<dbReference type="GO" id="GO:0008202">
    <property type="term" value="P:steroid metabolic process"/>
    <property type="evidence" value="ECO:0007669"/>
    <property type="project" value="UniProtKB-ARBA"/>
</dbReference>
<dbReference type="GO" id="GO:0030163">
    <property type="term" value="P:protein catabolic process"/>
    <property type="evidence" value="ECO:0007669"/>
    <property type="project" value="UniProtKB-ARBA"/>
</dbReference>
<organism evidence="16 17">
    <name type="scientific">Heterodera schachtii</name>
    <name type="common">Sugarbeet cyst nematode worm</name>
    <name type="synonym">Tylenchus schachtii</name>
    <dbReference type="NCBI Taxonomy" id="97005"/>
    <lineage>
        <taxon>Eukaryota</taxon>
        <taxon>Metazoa</taxon>
        <taxon>Ecdysozoa</taxon>
        <taxon>Nematoda</taxon>
        <taxon>Chromadorea</taxon>
        <taxon>Rhabditida</taxon>
        <taxon>Tylenchina</taxon>
        <taxon>Tylenchomorpha</taxon>
        <taxon>Tylenchoidea</taxon>
        <taxon>Heteroderidae</taxon>
        <taxon>Heteroderinae</taxon>
        <taxon>Heterodera</taxon>
    </lineage>
</organism>
<reference evidence="16 17" key="1">
    <citation type="submission" date="2024-10" db="EMBL/GenBank/DDBJ databases">
        <authorList>
            <person name="Kim D."/>
        </authorList>
    </citation>
    <scope>NUCLEOTIDE SEQUENCE [LARGE SCALE GENOMIC DNA]</scope>
    <source>
        <strain evidence="16">Taebaek</strain>
    </source>
</reference>
<dbReference type="GO" id="GO:0007040">
    <property type="term" value="P:lysosome organization"/>
    <property type="evidence" value="ECO:0007669"/>
    <property type="project" value="UniProtKB-ARBA"/>
</dbReference>
<evidence type="ECO:0000313" key="16">
    <source>
        <dbReference type="EMBL" id="KAL3089274.1"/>
    </source>
</evidence>
<dbReference type="GO" id="GO:0032006">
    <property type="term" value="P:regulation of TOR signaling"/>
    <property type="evidence" value="ECO:0007669"/>
    <property type="project" value="UniProtKB-ARBA"/>
</dbReference>
<keyword evidence="8 12" id="KW-0746">Sphingolipid metabolism</keyword>
<dbReference type="GO" id="GO:0006680">
    <property type="term" value="P:glucosylceramide catabolic process"/>
    <property type="evidence" value="ECO:0007669"/>
    <property type="project" value="UniProtKB-ARBA"/>
</dbReference>